<keyword evidence="1" id="KW-1133">Transmembrane helix</keyword>
<evidence type="ECO:0000313" key="2">
    <source>
        <dbReference type="EMBL" id="KAF7367790.1"/>
    </source>
</evidence>
<keyword evidence="3" id="KW-1185">Reference proteome</keyword>
<dbReference type="EMBL" id="JACAZH010000005">
    <property type="protein sequence ID" value="KAF7367790.1"/>
    <property type="molecule type" value="Genomic_DNA"/>
</dbReference>
<organism evidence="2 3">
    <name type="scientific">Mycena sanguinolenta</name>
    <dbReference type="NCBI Taxonomy" id="230812"/>
    <lineage>
        <taxon>Eukaryota</taxon>
        <taxon>Fungi</taxon>
        <taxon>Dikarya</taxon>
        <taxon>Basidiomycota</taxon>
        <taxon>Agaricomycotina</taxon>
        <taxon>Agaricomycetes</taxon>
        <taxon>Agaricomycetidae</taxon>
        <taxon>Agaricales</taxon>
        <taxon>Marasmiineae</taxon>
        <taxon>Mycenaceae</taxon>
        <taxon>Mycena</taxon>
    </lineage>
</organism>
<feature type="transmembrane region" description="Helical" evidence="1">
    <location>
        <begin position="7"/>
        <end position="31"/>
    </location>
</feature>
<proteinExistence type="predicted"/>
<dbReference type="Proteomes" id="UP000623467">
    <property type="component" value="Unassembled WGS sequence"/>
</dbReference>
<reference evidence="2" key="1">
    <citation type="submission" date="2020-05" db="EMBL/GenBank/DDBJ databases">
        <title>Mycena genomes resolve the evolution of fungal bioluminescence.</title>
        <authorList>
            <person name="Tsai I.J."/>
        </authorList>
    </citation>
    <scope>NUCLEOTIDE SEQUENCE</scope>
    <source>
        <strain evidence="2">160909Yilan</strain>
    </source>
</reference>
<keyword evidence="1" id="KW-0472">Membrane</keyword>
<protein>
    <submittedName>
        <fullName evidence="2">Uncharacterized protein</fullName>
    </submittedName>
</protein>
<sequence>MSQRQEYLSFLGAYFKGAVIGLALNFLFISIPDLIDRHLPAAASLAAALRWVGYKYFLGLSAAICFIWLLMLYLLVGDMHQFVRRLMCARAVSPTGPRAIEEGIAVPASSTRGAAAAFASFVGSFEYMPPR</sequence>
<evidence type="ECO:0000313" key="3">
    <source>
        <dbReference type="Proteomes" id="UP000623467"/>
    </source>
</evidence>
<comment type="caution">
    <text evidence="2">The sequence shown here is derived from an EMBL/GenBank/DDBJ whole genome shotgun (WGS) entry which is preliminary data.</text>
</comment>
<feature type="transmembrane region" description="Helical" evidence="1">
    <location>
        <begin position="56"/>
        <end position="76"/>
    </location>
</feature>
<accession>A0A8H6Z1U9</accession>
<gene>
    <name evidence="2" type="ORF">MSAN_00843200</name>
</gene>
<name>A0A8H6Z1U9_9AGAR</name>
<evidence type="ECO:0000256" key="1">
    <source>
        <dbReference type="SAM" id="Phobius"/>
    </source>
</evidence>
<keyword evidence="1" id="KW-0812">Transmembrane</keyword>
<dbReference type="AlphaFoldDB" id="A0A8H6Z1U9"/>